<dbReference type="SUPFAM" id="SSF54593">
    <property type="entry name" value="Glyoxalase/Bleomycin resistance protein/Dihydroxybiphenyl dioxygenase"/>
    <property type="match status" value="2"/>
</dbReference>
<dbReference type="InterPro" id="IPR029068">
    <property type="entry name" value="Glyas_Bleomycin-R_OHBP_Dase"/>
</dbReference>
<dbReference type="EMBL" id="QQXL01000008">
    <property type="protein sequence ID" value="RKW69587.1"/>
    <property type="molecule type" value="Genomic_DNA"/>
</dbReference>
<organism evidence="2 3">
    <name type="scientific">Galactobacter caseinivorans</name>
    <dbReference type="NCBI Taxonomy" id="2676123"/>
    <lineage>
        <taxon>Bacteria</taxon>
        <taxon>Bacillati</taxon>
        <taxon>Actinomycetota</taxon>
        <taxon>Actinomycetes</taxon>
        <taxon>Micrococcales</taxon>
        <taxon>Micrococcaceae</taxon>
        <taxon>Galactobacter</taxon>
    </lineage>
</organism>
<feature type="domain" description="VOC" evidence="1">
    <location>
        <begin position="15"/>
        <end position="132"/>
    </location>
</feature>
<dbReference type="Gene3D" id="3.10.180.10">
    <property type="entry name" value="2,3-Dihydroxybiphenyl 1,2-Dioxygenase, domain 1"/>
    <property type="match status" value="2"/>
</dbReference>
<accession>A0A496PGI5</accession>
<dbReference type="RefSeq" id="WP_121485917.1">
    <property type="nucleotide sequence ID" value="NZ_QQXL01000008.1"/>
</dbReference>
<dbReference type="InterPro" id="IPR037523">
    <property type="entry name" value="VOC_core"/>
</dbReference>
<dbReference type="PANTHER" id="PTHR43279">
    <property type="entry name" value="CATECHOL-2,3-DIOXYGENASE"/>
    <property type="match status" value="1"/>
</dbReference>
<dbReference type="Proteomes" id="UP000273119">
    <property type="component" value="Unassembled WGS sequence"/>
</dbReference>
<sequence length="294" mass="31896">MASIHTQDKLDARSDVGTVTLNVADLDAMIRYYHQGVGLSVLAQQGGTAILGRHGVPSVILEQSPALKHAPQGSAGLFHTAIVFDSRADLAASVYSVARKYPQHFTGSADHSVSEAFYFDDPEGNGVELYFDRPREGWTWENGRISMGTVYLDPNAYVQEHLTEAGLSNPVGTDQSASVGHVHLKVGSTKTARDFYEGVVGFDVTTTLGDQAIFFSVGGYHHHLAANTWESRGAMFRTPALGLGEIDLLLPSDAALGSLRERLASRGVAQQDDGRTLLFEDPWKNALRVKVRED</sequence>
<comment type="caution">
    <text evidence="2">The sequence shown here is derived from an EMBL/GenBank/DDBJ whole genome shotgun (WGS) entry which is preliminary data.</text>
</comment>
<gene>
    <name evidence="2" type="ORF">DWQ67_12390</name>
</gene>
<dbReference type="InterPro" id="IPR004360">
    <property type="entry name" value="Glyas_Fos-R_dOase_dom"/>
</dbReference>
<evidence type="ECO:0000259" key="1">
    <source>
        <dbReference type="PROSITE" id="PS51819"/>
    </source>
</evidence>
<proteinExistence type="predicted"/>
<dbReference type="Pfam" id="PF00903">
    <property type="entry name" value="Glyoxalase"/>
    <property type="match status" value="2"/>
</dbReference>
<protein>
    <submittedName>
        <fullName evidence="2">VOC family protein</fullName>
    </submittedName>
</protein>
<reference evidence="2 3" key="1">
    <citation type="submission" date="2018-07" db="EMBL/GenBank/DDBJ databases">
        <title>Arthrobacter sp. nov., isolated from raw cow's milk with high bacterial count.</title>
        <authorList>
            <person name="Hahne J."/>
            <person name="Isele D."/>
            <person name="Lipski A."/>
        </authorList>
    </citation>
    <scope>NUCLEOTIDE SEQUENCE [LARGE SCALE GENOMIC DNA]</scope>
    <source>
        <strain evidence="2 3">JZ R-183</strain>
    </source>
</reference>
<keyword evidence="3" id="KW-1185">Reference proteome</keyword>
<evidence type="ECO:0000313" key="2">
    <source>
        <dbReference type="EMBL" id="RKW69587.1"/>
    </source>
</evidence>
<dbReference type="AlphaFoldDB" id="A0A496PGI5"/>
<dbReference type="PROSITE" id="PS51819">
    <property type="entry name" value="VOC"/>
    <property type="match status" value="2"/>
</dbReference>
<evidence type="ECO:0000313" key="3">
    <source>
        <dbReference type="Proteomes" id="UP000273119"/>
    </source>
</evidence>
<name>A0A496PGI5_9MICC</name>
<feature type="domain" description="VOC" evidence="1">
    <location>
        <begin position="178"/>
        <end position="294"/>
    </location>
</feature>
<dbReference type="PANTHER" id="PTHR43279:SF1">
    <property type="entry name" value="CATECHOL-2,3-DIOXYGENASE"/>
    <property type="match status" value="1"/>
</dbReference>